<dbReference type="EMBL" id="WBMT01000009">
    <property type="protein sequence ID" value="KAB2347296.1"/>
    <property type="molecule type" value="Genomic_DNA"/>
</dbReference>
<dbReference type="AlphaFoldDB" id="A0A6H9YUG6"/>
<organism evidence="2 3">
    <name type="scientific">Actinomadura rudentiformis</name>
    <dbReference type="NCBI Taxonomy" id="359158"/>
    <lineage>
        <taxon>Bacteria</taxon>
        <taxon>Bacillati</taxon>
        <taxon>Actinomycetota</taxon>
        <taxon>Actinomycetes</taxon>
        <taxon>Streptosporangiales</taxon>
        <taxon>Thermomonosporaceae</taxon>
        <taxon>Actinomadura</taxon>
    </lineage>
</organism>
<dbReference type="RefSeq" id="WP_151561990.1">
    <property type="nucleotide sequence ID" value="NZ_WBMT01000009.1"/>
</dbReference>
<name>A0A6H9YUG6_9ACTN</name>
<gene>
    <name evidence="2" type="ORF">F8566_19990</name>
</gene>
<keyword evidence="3" id="KW-1185">Reference proteome</keyword>
<comment type="caution">
    <text evidence="2">The sequence shown here is derived from an EMBL/GenBank/DDBJ whole genome shotgun (WGS) entry which is preliminary data.</text>
</comment>
<feature type="region of interest" description="Disordered" evidence="1">
    <location>
        <begin position="1"/>
        <end position="22"/>
    </location>
</feature>
<reference evidence="2 3" key="1">
    <citation type="submission" date="2019-09" db="EMBL/GenBank/DDBJ databases">
        <title>Actinomadura physcomitrii sp. nov., a novel actinomycete isolated from moss [Physcomitrium sphaericum (Ludw) Fuernr].</title>
        <authorList>
            <person name="Zhuang X."/>
            <person name="Liu C."/>
        </authorList>
    </citation>
    <scope>NUCLEOTIDE SEQUENCE [LARGE SCALE GENOMIC DNA]</scope>
    <source>
        <strain evidence="2 3">HMC1</strain>
    </source>
</reference>
<accession>A0A6H9YUG6</accession>
<proteinExistence type="predicted"/>
<dbReference type="Proteomes" id="UP000468735">
    <property type="component" value="Unassembled WGS sequence"/>
</dbReference>
<protein>
    <submittedName>
        <fullName evidence="2">Uncharacterized protein</fullName>
    </submittedName>
</protein>
<sequence>MREHPEQYEQQRQRMLRDARREAANTQAALDAVIADLNTDTVSTVHTRRLSAAVAFLNESVAWLAAMDATADLYTAFGRATLPATDTNGDVR</sequence>
<evidence type="ECO:0000313" key="3">
    <source>
        <dbReference type="Proteomes" id="UP000468735"/>
    </source>
</evidence>
<evidence type="ECO:0000256" key="1">
    <source>
        <dbReference type="SAM" id="MobiDB-lite"/>
    </source>
</evidence>
<evidence type="ECO:0000313" key="2">
    <source>
        <dbReference type="EMBL" id="KAB2347296.1"/>
    </source>
</evidence>